<dbReference type="Proteomes" id="UP000663854">
    <property type="component" value="Unassembled WGS sequence"/>
</dbReference>
<name>A0A815TNL8_9BILA</name>
<dbReference type="AlphaFoldDB" id="A0A815TNL8"/>
<dbReference type="Gene3D" id="3.90.176.10">
    <property type="entry name" value="Toxin ADP-ribosyltransferase, Chain A, domain 1"/>
    <property type="match status" value="1"/>
</dbReference>
<evidence type="ECO:0000313" key="2">
    <source>
        <dbReference type="EMBL" id="CAF1180957.1"/>
    </source>
</evidence>
<dbReference type="Proteomes" id="UP000663870">
    <property type="component" value="Unassembled WGS sequence"/>
</dbReference>
<sequence length="277" mass="30979">MATSNRINPRLLANIQDESGQMLKPISQYAKEPLVSLEEACRPLKDIIDEELEQNIQIAKINSGSPPDGLTQDESAAIHLYTMEWDVTEKSLYAILNRRLREADRQKLVPWHKYMKLLLTAFFKLPLTERQIVWRGVPKDLSDLYPQGKEQIAPPFDLLTPPFDITKTSTNNSSLKPTAQSNISPSTTQSKSSLKATLIPLSMLASSFRRTVIAPDAKWMSKGIIVAGGNEQGSGLNQLSSETSKIYNSRQNLVQSSFSGLKNQPISFQNYEKTLLS</sequence>
<evidence type="ECO:0000313" key="4">
    <source>
        <dbReference type="Proteomes" id="UP000663870"/>
    </source>
</evidence>
<proteinExistence type="predicted"/>
<feature type="region of interest" description="Disordered" evidence="1">
    <location>
        <begin position="167"/>
        <end position="188"/>
    </location>
</feature>
<evidence type="ECO:0000256" key="1">
    <source>
        <dbReference type="SAM" id="MobiDB-lite"/>
    </source>
</evidence>
<keyword evidence="4" id="KW-1185">Reference proteome</keyword>
<accession>A0A815TNL8</accession>
<dbReference type="EMBL" id="CAJNOH010001142">
    <property type="protein sequence ID" value="CAF1180957.1"/>
    <property type="molecule type" value="Genomic_DNA"/>
</dbReference>
<protein>
    <submittedName>
        <fullName evidence="3">Uncharacterized protein</fullName>
    </submittedName>
</protein>
<comment type="caution">
    <text evidence="3">The sequence shown here is derived from an EMBL/GenBank/DDBJ whole genome shotgun (WGS) entry which is preliminary data.</text>
</comment>
<dbReference type="SUPFAM" id="SSF56399">
    <property type="entry name" value="ADP-ribosylation"/>
    <property type="match status" value="1"/>
</dbReference>
<gene>
    <name evidence="3" type="ORF">JXQ802_LOCUS40627</name>
    <name evidence="2" type="ORF">PYM288_LOCUS23803</name>
</gene>
<dbReference type="EMBL" id="CAJNOL010002481">
    <property type="protein sequence ID" value="CAF1504572.1"/>
    <property type="molecule type" value="Genomic_DNA"/>
</dbReference>
<evidence type="ECO:0000313" key="3">
    <source>
        <dbReference type="EMBL" id="CAF1504572.1"/>
    </source>
</evidence>
<organism evidence="3 4">
    <name type="scientific">Rotaria sordida</name>
    <dbReference type="NCBI Taxonomy" id="392033"/>
    <lineage>
        <taxon>Eukaryota</taxon>
        <taxon>Metazoa</taxon>
        <taxon>Spiralia</taxon>
        <taxon>Gnathifera</taxon>
        <taxon>Rotifera</taxon>
        <taxon>Eurotatoria</taxon>
        <taxon>Bdelloidea</taxon>
        <taxon>Philodinida</taxon>
        <taxon>Philodinidae</taxon>
        <taxon>Rotaria</taxon>
    </lineage>
</organism>
<reference evidence="3" key="1">
    <citation type="submission" date="2021-02" db="EMBL/GenBank/DDBJ databases">
        <authorList>
            <person name="Nowell W R."/>
        </authorList>
    </citation>
    <scope>NUCLEOTIDE SEQUENCE</scope>
</reference>